<proteinExistence type="predicted"/>
<keyword evidence="2" id="KW-0830">Ubiquinone</keyword>
<dbReference type="Pfam" id="PF13649">
    <property type="entry name" value="Methyltransf_25"/>
    <property type="match status" value="1"/>
</dbReference>
<dbReference type="RefSeq" id="WP_111325315.1">
    <property type="nucleotide sequence ID" value="NZ_BIFX01000001.1"/>
</dbReference>
<dbReference type="SUPFAM" id="SSF53335">
    <property type="entry name" value="S-adenosyl-L-methionine-dependent methyltransferases"/>
    <property type="match status" value="1"/>
</dbReference>
<dbReference type="GO" id="GO:0008168">
    <property type="term" value="F:methyltransferase activity"/>
    <property type="evidence" value="ECO:0007669"/>
    <property type="project" value="UniProtKB-KW"/>
</dbReference>
<evidence type="ECO:0000259" key="1">
    <source>
        <dbReference type="Pfam" id="PF13649"/>
    </source>
</evidence>
<dbReference type="InterPro" id="IPR041698">
    <property type="entry name" value="Methyltransf_25"/>
</dbReference>
<sequence>MPIDFHATRNHRSYADRQADSTWRDFMRALITIEGKDIADIGCGGGIYTAAFADMGAAHVTGVDFSETMLQDAREQCSGYDTVSFQQGDALHTGLADAHFDVILERGLTHHLKQEQLPACFAEAYRLLRPGGVLFVQNRTPEDCQLPGSDTNPRGYFFEKFPRLLTIETSRRPNSVTTMAALQQAGFTRIEERHLWEIKEVYPNIEKLTEHILTRKGRSILHELTDTELQELAEYIRERYSDQQGEIVEQCRWTVWCAWKA</sequence>
<dbReference type="OrthoDB" id="162577at2"/>
<dbReference type="AlphaFoldDB" id="A0A326U196"/>
<organism evidence="2 3">
    <name type="scientific">Thermosporothrix hazakensis</name>
    <dbReference type="NCBI Taxonomy" id="644383"/>
    <lineage>
        <taxon>Bacteria</taxon>
        <taxon>Bacillati</taxon>
        <taxon>Chloroflexota</taxon>
        <taxon>Ktedonobacteria</taxon>
        <taxon>Ktedonobacterales</taxon>
        <taxon>Thermosporotrichaceae</taxon>
        <taxon>Thermosporothrix</taxon>
    </lineage>
</organism>
<gene>
    <name evidence="2" type="ORF">EI42_05027</name>
</gene>
<dbReference type="Gene3D" id="3.40.50.150">
    <property type="entry name" value="Vaccinia Virus protein VP39"/>
    <property type="match status" value="1"/>
</dbReference>
<name>A0A326U196_THEHA</name>
<feature type="domain" description="Methyltransferase" evidence="1">
    <location>
        <begin position="38"/>
        <end position="132"/>
    </location>
</feature>
<dbReference type="GO" id="GO:0032259">
    <property type="term" value="P:methylation"/>
    <property type="evidence" value="ECO:0007669"/>
    <property type="project" value="UniProtKB-KW"/>
</dbReference>
<evidence type="ECO:0000313" key="2">
    <source>
        <dbReference type="EMBL" id="PZW23405.1"/>
    </source>
</evidence>
<dbReference type="Proteomes" id="UP000248806">
    <property type="component" value="Unassembled WGS sequence"/>
</dbReference>
<evidence type="ECO:0000313" key="3">
    <source>
        <dbReference type="Proteomes" id="UP000248806"/>
    </source>
</evidence>
<dbReference type="PANTHER" id="PTHR43591:SF24">
    <property type="entry name" value="2-METHOXY-6-POLYPRENYL-1,4-BENZOQUINOL METHYLASE, MITOCHONDRIAL"/>
    <property type="match status" value="1"/>
</dbReference>
<reference evidence="2 3" key="1">
    <citation type="submission" date="2018-06" db="EMBL/GenBank/DDBJ databases">
        <title>Genomic Encyclopedia of Archaeal and Bacterial Type Strains, Phase II (KMG-II): from individual species to whole genera.</title>
        <authorList>
            <person name="Goeker M."/>
        </authorList>
    </citation>
    <scope>NUCLEOTIDE SEQUENCE [LARGE SCALE GENOMIC DNA]</scope>
    <source>
        <strain evidence="2 3">ATCC BAA-1881</strain>
    </source>
</reference>
<accession>A0A326U196</accession>
<dbReference type="EMBL" id="QKUF01000026">
    <property type="protein sequence ID" value="PZW23405.1"/>
    <property type="molecule type" value="Genomic_DNA"/>
</dbReference>
<keyword evidence="3" id="KW-1185">Reference proteome</keyword>
<protein>
    <submittedName>
        <fullName evidence="2">Ubiquinone/menaquinone biosynthesis C-methylase UbiE</fullName>
    </submittedName>
</protein>
<comment type="caution">
    <text evidence="2">The sequence shown here is derived from an EMBL/GenBank/DDBJ whole genome shotgun (WGS) entry which is preliminary data.</text>
</comment>
<dbReference type="PANTHER" id="PTHR43591">
    <property type="entry name" value="METHYLTRANSFERASE"/>
    <property type="match status" value="1"/>
</dbReference>
<dbReference type="InterPro" id="IPR029063">
    <property type="entry name" value="SAM-dependent_MTases_sf"/>
</dbReference>
<keyword evidence="2" id="KW-0808">Transferase</keyword>
<keyword evidence="2" id="KW-0489">Methyltransferase</keyword>
<dbReference type="CDD" id="cd02440">
    <property type="entry name" value="AdoMet_MTases"/>
    <property type="match status" value="1"/>
</dbReference>